<gene>
    <name evidence="1" type="ORF">CR513_20243</name>
</gene>
<feature type="non-terminal residue" evidence="1">
    <location>
        <position position="1"/>
    </location>
</feature>
<sequence length="114" mass="13389">MYIVDLQKVFKNQTHMIQPSFLYVTYLFVSQSSKKQLIVAFSIVEAKYIATTSCTTQTVCLRRIIEVIYQKQNTPTEIFCNNKFKISMSKNLDFDGRSKYIDKPIFCTLILYLF</sequence>
<dbReference type="EMBL" id="QJKJ01003751">
    <property type="protein sequence ID" value="RDX97035.1"/>
    <property type="molecule type" value="Genomic_DNA"/>
</dbReference>
<protein>
    <recommendedName>
        <fullName evidence="3">Copia protein</fullName>
    </recommendedName>
</protein>
<keyword evidence="2" id="KW-1185">Reference proteome</keyword>
<evidence type="ECO:0008006" key="3">
    <source>
        <dbReference type="Google" id="ProtNLM"/>
    </source>
</evidence>
<organism evidence="1 2">
    <name type="scientific">Mucuna pruriens</name>
    <name type="common">Velvet bean</name>
    <name type="synonym">Dolichos pruriens</name>
    <dbReference type="NCBI Taxonomy" id="157652"/>
    <lineage>
        <taxon>Eukaryota</taxon>
        <taxon>Viridiplantae</taxon>
        <taxon>Streptophyta</taxon>
        <taxon>Embryophyta</taxon>
        <taxon>Tracheophyta</taxon>
        <taxon>Spermatophyta</taxon>
        <taxon>Magnoliopsida</taxon>
        <taxon>eudicotyledons</taxon>
        <taxon>Gunneridae</taxon>
        <taxon>Pentapetalae</taxon>
        <taxon>rosids</taxon>
        <taxon>fabids</taxon>
        <taxon>Fabales</taxon>
        <taxon>Fabaceae</taxon>
        <taxon>Papilionoideae</taxon>
        <taxon>50 kb inversion clade</taxon>
        <taxon>NPAAA clade</taxon>
        <taxon>indigoferoid/millettioid clade</taxon>
        <taxon>Phaseoleae</taxon>
        <taxon>Mucuna</taxon>
    </lineage>
</organism>
<dbReference type="AlphaFoldDB" id="A0A371H2L7"/>
<dbReference type="Proteomes" id="UP000257109">
    <property type="component" value="Unassembled WGS sequence"/>
</dbReference>
<proteinExistence type="predicted"/>
<dbReference type="PANTHER" id="PTHR11439">
    <property type="entry name" value="GAG-POL-RELATED RETROTRANSPOSON"/>
    <property type="match status" value="1"/>
</dbReference>
<accession>A0A371H2L7</accession>
<comment type="caution">
    <text evidence="1">The sequence shown here is derived from an EMBL/GenBank/DDBJ whole genome shotgun (WGS) entry which is preliminary data.</text>
</comment>
<dbReference type="CDD" id="cd09272">
    <property type="entry name" value="RNase_HI_RT_Ty1"/>
    <property type="match status" value="1"/>
</dbReference>
<dbReference type="PANTHER" id="PTHR11439:SF463">
    <property type="entry name" value="REVERSE TRANSCRIPTASE TY1_COPIA-TYPE DOMAIN-CONTAINING PROTEIN"/>
    <property type="match status" value="1"/>
</dbReference>
<name>A0A371H2L7_MUCPR</name>
<reference evidence="1" key="1">
    <citation type="submission" date="2018-05" db="EMBL/GenBank/DDBJ databases">
        <title>Draft genome of Mucuna pruriens seed.</title>
        <authorList>
            <person name="Nnadi N.E."/>
            <person name="Vos R."/>
            <person name="Hasami M.H."/>
            <person name="Devisetty U.K."/>
            <person name="Aguiy J.C."/>
        </authorList>
    </citation>
    <scope>NUCLEOTIDE SEQUENCE [LARGE SCALE GENOMIC DNA]</scope>
    <source>
        <strain evidence="1">JCA_2017</strain>
    </source>
</reference>
<evidence type="ECO:0000313" key="2">
    <source>
        <dbReference type="Proteomes" id="UP000257109"/>
    </source>
</evidence>
<evidence type="ECO:0000313" key="1">
    <source>
        <dbReference type="EMBL" id="RDX97035.1"/>
    </source>
</evidence>